<feature type="domain" description="Aminopeptidase N-like N-terminal" evidence="15">
    <location>
        <begin position="51"/>
        <end position="223"/>
    </location>
</feature>
<dbReference type="Gene3D" id="1.10.390.10">
    <property type="entry name" value="Neutral Protease Domain 2"/>
    <property type="match status" value="1"/>
</dbReference>
<reference evidence="16" key="2">
    <citation type="submission" date="2020-09" db="EMBL/GenBank/DDBJ databases">
        <authorList>
            <person name="Sun Q."/>
            <person name="Ohkuma M."/>
        </authorList>
    </citation>
    <scope>NUCLEOTIDE SEQUENCE</scope>
    <source>
        <strain evidence="16">JCM 3090</strain>
    </source>
</reference>
<evidence type="ECO:0000313" key="16">
    <source>
        <dbReference type="EMBL" id="GGJ94920.1"/>
    </source>
</evidence>
<dbReference type="GO" id="GO:0008237">
    <property type="term" value="F:metallopeptidase activity"/>
    <property type="evidence" value="ECO:0007669"/>
    <property type="project" value="UniProtKB-KW"/>
</dbReference>
<evidence type="ECO:0000256" key="8">
    <source>
        <dbReference type="ARBA" id="ARBA00022801"/>
    </source>
</evidence>
<proteinExistence type="inferred from homology"/>
<dbReference type="Pfam" id="PF01433">
    <property type="entry name" value="Peptidase_M1"/>
    <property type="match status" value="1"/>
</dbReference>
<keyword evidence="10" id="KW-0482">Metalloprotease</keyword>
<dbReference type="EC" id="3.4.11.2" evidence="4"/>
<dbReference type="GO" id="GO:0006508">
    <property type="term" value="P:proteolysis"/>
    <property type="evidence" value="ECO:0007669"/>
    <property type="project" value="UniProtKB-KW"/>
</dbReference>
<feature type="chain" id="PRO_5035292711" description="Aminopeptidase N" evidence="13">
    <location>
        <begin position="24"/>
        <end position="499"/>
    </location>
</feature>
<keyword evidence="8" id="KW-0378">Hydrolase</keyword>
<evidence type="ECO:0000256" key="9">
    <source>
        <dbReference type="ARBA" id="ARBA00022833"/>
    </source>
</evidence>
<reference evidence="16" key="1">
    <citation type="journal article" date="2014" name="Int. J. Syst. Evol. Microbiol.">
        <title>Complete genome sequence of Corynebacterium casei LMG S-19264T (=DSM 44701T), isolated from a smear-ripened cheese.</title>
        <authorList>
            <consortium name="US DOE Joint Genome Institute (JGI-PGF)"/>
            <person name="Walter F."/>
            <person name="Albersmeier A."/>
            <person name="Kalinowski J."/>
            <person name="Ruckert C."/>
        </authorList>
    </citation>
    <scope>NUCLEOTIDE SEQUENCE</scope>
    <source>
        <strain evidence="16">JCM 3090</strain>
    </source>
</reference>
<evidence type="ECO:0000256" key="5">
    <source>
        <dbReference type="ARBA" id="ARBA00015611"/>
    </source>
</evidence>
<evidence type="ECO:0000256" key="13">
    <source>
        <dbReference type="SAM" id="SignalP"/>
    </source>
</evidence>
<dbReference type="Gene3D" id="2.60.40.1730">
    <property type="entry name" value="tricorn interacting facor f3 domain"/>
    <property type="match status" value="1"/>
</dbReference>
<comment type="caution">
    <text evidence="16">The sequence shown here is derived from an EMBL/GenBank/DDBJ whole genome shotgun (WGS) entry which is preliminary data.</text>
</comment>
<keyword evidence="7" id="KW-0479">Metal-binding</keyword>
<evidence type="ECO:0000256" key="10">
    <source>
        <dbReference type="ARBA" id="ARBA00023049"/>
    </source>
</evidence>
<keyword evidence="13" id="KW-0732">Signal</keyword>
<gene>
    <name evidence="16" type="ORF">GCM10010123_25940</name>
</gene>
<evidence type="ECO:0000259" key="14">
    <source>
        <dbReference type="Pfam" id="PF01433"/>
    </source>
</evidence>
<keyword evidence="6" id="KW-0645">Protease</keyword>
<sequence>MRRALTAALAAVLTLPLATPVQATPPAAGPGAAGIGDSYFPLYGNGGYDAAHYDIRLRYYPESGRLTGVTTVLATATQDLNRFNLDFALDVQSVRVNERPATFVREQGRELVITPAREIRSGERLNVVVTYDDKPGSKVVDGFTGWRTTKDGVTMLGEPEAALWWFPSNDHPTDKATFDVSVLVPEKLAALSNGIQAGGDPTQPIAGWKRWNWRNSLPTATYLQFLMIGDYEIQKEDLDGVPLLNAYHRGLGAALPAAKASIGRTAEIVEWQSGVLGPYPFATLGGIAGPPDGFTSALEVQGRPYYGPGFWARGSNTSVVVHELAHQWFGDSVSVKDWRHIWLNEGFARYLEWLWSERNGDGTAQELADYAYAREPADSAFWQVLPGDPGADDLFHGAVYNRGGIAVHQVRLAMGDAAFFRFLRDWQQSNKYGVGTVEEFQRGASLYAGKDLTPVFRTWLFTRGKPAAPAGLRTGVVAEPRSWQRIAEAERQLHQGHAH</sequence>
<organism evidence="16 17">
    <name type="scientific">Pilimelia anulata</name>
    <dbReference type="NCBI Taxonomy" id="53371"/>
    <lineage>
        <taxon>Bacteria</taxon>
        <taxon>Bacillati</taxon>
        <taxon>Actinomycetota</taxon>
        <taxon>Actinomycetes</taxon>
        <taxon>Micromonosporales</taxon>
        <taxon>Micromonosporaceae</taxon>
        <taxon>Pilimelia</taxon>
    </lineage>
</organism>
<evidence type="ECO:0000256" key="4">
    <source>
        <dbReference type="ARBA" id="ARBA00012564"/>
    </source>
</evidence>
<dbReference type="InterPro" id="IPR045357">
    <property type="entry name" value="Aminopeptidase_N-like_N"/>
</dbReference>
<keyword evidence="9" id="KW-0862">Zinc</keyword>
<dbReference type="SUPFAM" id="SSF63737">
    <property type="entry name" value="Leukotriene A4 hydrolase N-terminal domain"/>
    <property type="match status" value="1"/>
</dbReference>
<evidence type="ECO:0000256" key="6">
    <source>
        <dbReference type="ARBA" id="ARBA00022670"/>
    </source>
</evidence>
<evidence type="ECO:0000256" key="3">
    <source>
        <dbReference type="ARBA" id="ARBA00010136"/>
    </source>
</evidence>
<dbReference type="Proteomes" id="UP000649739">
    <property type="component" value="Unassembled WGS sequence"/>
</dbReference>
<protein>
    <recommendedName>
        <fullName evidence="5">Aminopeptidase N</fullName>
        <ecNumber evidence="4">3.4.11.2</ecNumber>
    </recommendedName>
    <alternativeName>
        <fullName evidence="11">Alanine aminopeptidase</fullName>
    </alternativeName>
    <alternativeName>
        <fullName evidence="12">Lysyl aminopeptidase</fullName>
    </alternativeName>
</protein>
<dbReference type="CDD" id="cd09603">
    <property type="entry name" value="M1_APN_like"/>
    <property type="match status" value="1"/>
</dbReference>
<dbReference type="SUPFAM" id="SSF55486">
    <property type="entry name" value="Metalloproteases ('zincins'), catalytic domain"/>
    <property type="match status" value="1"/>
</dbReference>
<dbReference type="Pfam" id="PF17900">
    <property type="entry name" value="Peptidase_M1_N"/>
    <property type="match status" value="1"/>
</dbReference>
<dbReference type="InterPro" id="IPR027268">
    <property type="entry name" value="Peptidase_M4/M1_CTD_sf"/>
</dbReference>
<dbReference type="PRINTS" id="PR00756">
    <property type="entry name" value="ALADIPTASE"/>
</dbReference>
<evidence type="ECO:0000256" key="11">
    <source>
        <dbReference type="ARBA" id="ARBA00029811"/>
    </source>
</evidence>
<dbReference type="InterPro" id="IPR014782">
    <property type="entry name" value="Peptidase_M1_dom"/>
</dbReference>
<comment type="similarity">
    <text evidence="3">Belongs to the peptidase M1 family.</text>
</comment>
<comment type="cofactor">
    <cofactor evidence="2">
        <name>Zn(2+)</name>
        <dbReference type="ChEBI" id="CHEBI:29105"/>
    </cofactor>
</comment>
<dbReference type="GO" id="GO:0016285">
    <property type="term" value="F:alanyl aminopeptidase activity"/>
    <property type="evidence" value="ECO:0007669"/>
    <property type="project" value="UniProtKB-EC"/>
</dbReference>
<dbReference type="InterPro" id="IPR001930">
    <property type="entry name" value="Peptidase_M1"/>
</dbReference>
<evidence type="ECO:0000256" key="2">
    <source>
        <dbReference type="ARBA" id="ARBA00001947"/>
    </source>
</evidence>
<dbReference type="InterPro" id="IPR050344">
    <property type="entry name" value="Peptidase_M1_aminopeptidases"/>
</dbReference>
<dbReference type="InterPro" id="IPR042097">
    <property type="entry name" value="Aminopeptidase_N-like_N_sf"/>
</dbReference>
<dbReference type="PANTHER" id="PTHR11533">
    <property type="entry name" value="PROTEASE M1 ZINC METALLOPROTEASE"/>
    <property type="match status" value="1"/>
</dbReference>
<dbReference type="PANTHER" id="PTHR11533:SF297">
    <property type="entry name" value="AMINOPEPTIDASE N"/>
    <property type="match status" value="1"/>
</dbReference>
<accession>A0A8J3BCQ1</accession>
<dbReference type="EMBL" id="BMQB01000005">
    <property type="protein sequence ID" value="GGJ94920.1"/>
    <property type="molecule type" value="Genomic_DNA"/>
</dbReference>
<feature type="domain" description="Peptidase M1 membrane alanine aminopeptidase" evidence="14">
    <location>
        <begin position="315"/>
        <end position="459"/>
    </location>
</feature>
<evidence type="ECO:0000256" key="7">
    <source>
        <dbReference type="ARBA" id="ARBA00022723"/>
    </source>
</evidence>
<evidence type="ECO:0000259" key="15">
    <source>
        <dbReference type="Pfam" id="PF17900"/>
    </source>
</evidence>
<keyword evidence="17" id="KW-1185">Reference proteome</keyword>
<feature type="signal peptide" evidence="13">
    <location>
        <begin position="1"/>
        <end position="23"/>
    </location>
</feature>
<evidence type="ECO:0000256" key="1">
    <source>
        <dbReference type="ARBA" id="ARBA00000098"/>
    </source>
</evidence>
<evidence type="ECO:0000313" key="17">
    <source>
        <dbReference type="Proteomes" id="UP000649739"/>
    </source>
</evidence>
<dbReference type="AlphaFoldDB" id="A0A8J3BCQ1"/>
<dbReference type="GO" id="GO:0008270">
    <property type="term" value="F:zinc ion binding"/>
    <property type="evidence" value="ECO:0007669"/>
    <property type="project" value="InterPro"/>
</dbReference>
<comment type="catalytic activity">
    <reaction evidence="1">
        <text>Release of an N-terminal amino acid, Xaa-|-Yaa- from a peptide, amide or arylamide. Xaa is preferably Ala, but may be most amino acids including Pro (slow action). When a terminal hydrophobic residue is followed by a prolyl residue, the two may be released as an intact Xaa-Pro dipeptide.</text>
        <dbReference type="EC" id="3.4.11.2"/>
    </reaction>
</comment>
<dbReference type="RefSeq" id="WP_189170380.1">
    <property type="nucleotide sequence ID" value="NZ_BMQB01000005.1"/>
</dbReference>
<name>A0A8J3BCQ1_9ACTN</name>
<evidence type="ECO:0000256" key="12">
    <source>
        <dbReference type="ARBA" id="ARBA00031533"/>
    </source>
</evidence>